<dbReference type="PANTHER" id="PTHR13608">
    <property type="entry name" value="ARMADILLO-LIKE HELICAL DOMAIN-CONTAINING PROTEIN 3"/>
    <property type="match status" value="1"/>
</dbReference>
<evidence type="ECO:0000256" key="1">
    <source>
        <dbReference type="ARBA" id="ARBA00004370"/>
    </source>
</evidence>
<accession>A0A9W8Z952</accession>
<feature type="compositionally biased region" description="Low complexity" evidence="5">
    <location>
        <begin position="775"/>
        <end position="802"/>
    </location>
</feature>
<evidence type="ECO:0000256" key="4">
    <source>
        <dbReference type="ARBA" id="ARBA00023136"/>
    </source>
</evidence>
<evidence type="ECO:0000313" key="7">
    <source>
        <dbReference type="EMBL" id="KAJ4402175.1"/>
    </source>
</evidence>
<protein>
    <recommendedName>
        <fullName evidence="6">Armadillo-like helical domain-containing protein</fullName>
    </recommendedName>
</protein>
<reference evidence="7" key="1">
    <citation type="submission" date="2022-10" db="EMBL/GenBank/DDBJ databases">
        <title>Tapping the CABI collections for fungal endophytes: first genome assemblies for Collariella, Neodidymelliopsis, Ascochyta clinopodiicola, Didymella pomorum, Didymosphaeria variabile, Neocosmospora piperis and Neocucurbitaria cava.</title>
        <authorList>
            <person name="Hill R."/>
        </authorList>
    </citation>
    <scope>NUCLEOTIDE SEQUENCE</scope>
    <source>
        <strain evidence="7">IMI 355091</strain>
    </source>
</reference>
<keyword evidence="4" id="KW-0472">Membrane</keyword>
<dbReference type="InterPro" id="IPR013636">
    <property type="entry name" value="ARMH3_C"/>
</dbReference>
<comment type="subcellular location">
    <subcellularLocation>
        <location evidence="1">Membrane</location>
    </subcellularLocation>
</comment>
<feature type="region of interest" description="Disordered" evidence="5">
    <location>
        <begin position="687"/>
        <end position="727"/>
    </location>
</feature>
<dbReference type="Pfam" id="PF08427">
    <property type="entry name" value="ARMH3_C"/>
    <property type="match status" value="1"/>
</dbReference>
<dbReference type="AlphaFoldDB" id="A0A9W8Z952"/>
<evidence type="ECO:0000256" key="5">
    <source>
        <dbReference type="SAM" id="MobiDB-lite"/>
    </source>
</evidence>
<dbReference type="SMART" id="SM01158">
    <property type="entry name" value="DUF1741"/>
    <property type="match status" value="1"/>
</dbReference>
<organism evidence="7 8">
    <name type="scientific">Didymella pomorum</name>
    <dbReference type="NCBI Taxonomy" id="749634"/>
    <lineage>
        <taxon>Eukaryota</taxon>
        <taxon>Fungi</taxon>
        <taxon>Dikarya</taxon>
        <taxon>Ascomycota</taxon>
        <taxon>Pezizomycotina</taxon>
        <taxon>Dothideomycetes</taxon>
        <taxon>Pleosporomycetidae</taxon>
        <taxon>Pleosporales</taxon>
        <taxon>Pleosporineae</taxon>
        <taxon>Didymellaceae</taxon>
        <taxon>Didymella</taxon>
    </lineage>
</organism>
<dbReference type="GO" id="GO:0016020">
    <property type="term" value="C:membrane"/>
    <property type="evidence" value="ECO:0007669"/>
    <property type="project" value="UniProtKB-SubCell"/>
</dbReference>
<dbReference type="GO" id="GO:0005829">
    <property type="term" value="C:cytosol"/>
    <property type="evidence" value="ECO:0007669"/>
    <property type="project" value="TreeGrafter"/>
</dbReference>
<keyword evidence="3" id="KW-1133">Transmembrane helix</keyword>
<feature type="compositionally biased region" description="Low complexity" evidence="5">
    <location>
        <begin position="665"/>
        <end position="674"/>
    </location>
</feature>
<evidence type="ECO:0000256" key="2">
    <source>
        <dbReference type="ARBA" id="ARBA00022692"/>
    </source>
</evidence>
<dbReference type="EMBL" id="JAPEVA010000064">
    <property type="protein sequence ID" value="KAJ4402175.1"/>
    <property type="molecule type" value="Genomic_DNA"/>
</dbReference>
<proteinExistence type="predicted"/>
<feature type="region of interest" description="Disordered" evidence="5">
    <location>
        <begin position="760"/>
        <end position="821"/>
    </location>
</feature>
<dbReference type="OrthoDB" id="2012278at2759"/>
<feature type="domain" description="Armadillo-like helical" evidence="6">
    <location>
        <begin position="401"/>
        <end position="620"/>
    </location>
</feature>
<gene>
    <name evidence="7" type="ORF">N0V91_007383</name>
</gene>
<dbReference type="PANTHER" id="PTHR13608:SF3">
    <property type="entry name" value="ARMADILLO-LIKE HELICAL DOMAIN-CONTAINING PROTEIN 3"/>
    <property type="match status" value="1"/>
</dbReference>
<comment type="caution">
    <text evidence="7">The sequence shown here is derived from an EMBL/GenBank/DDBJ whole genome shotgun (WGS) entry which is preliminary data.</text>
</comment>
<evidence type="ECO:0000313" key="8">
    <source>
        <dbReference type="Proteomes" id="UP001140510"/>
    </source>
</evidence>
<evidence type="ECO:0000259" key="6">
    <source>
        <dbReference type="SMART" id="SM01158"/>
    </source>
</evidence>
<dbReference type="InterPro" id="IPR039868">
    <property type="entry name" value="ARMD3-like"/>
</dbReference>
<keyword evidence="8" id="KW-1185">Reference proteome</keyword>
<feature type="region of interest" description="Disordered" evidence="5">
    <location>
        <begin position="661"/>
        <end position="680"/>
    </location>
</feature>
<evidence type="ECO:0000256" key="3">
    <source>
        <dbReference type="ARBA" id="ARBA00022989"/>
    </source>
</evidence>
<keyword evidence="2" id="KW-0812">Transmembrane</keyword>
<sequence length="1027" mass="114012">MDPSPLTQVSRPELFQPKIISLYETLFKEDEEDVELTEGFWQEFFLHRPDSTGLKRILGAISPDEMLHRQAHSQQLFSHAIQRVKQAKAPSDEVALETLTAFLDAALTKKYTNPSSDIISVLAGLYDADSVMTDFIATLDTVIRTGRTLPLRRKAVRATLSITAAGFHTALPSYFTHRDLFPSLMKYIQDTDDSTQVLPALYLLGLLTNYNKFEFQNPYRLRLDDFVNDAIIRDMITCFGTTCQDIRDAYVAIQDDVPEAWSLGSTLRTIGLGVLAPGSRPTTPTPNPEETKSLFAARPGPEIGVLLSIYDFVNANKVFCFNLASLPAPSKDTPSPLSAYLSMTSYLLQHAHRSTRAALYTYLCLFILQILVEDKELVKRLCSDESKVAVRLCRQRQPFLPQVAGQRAPAAVILDMVVDGINHNLRRRLDVDFYILSLGVLFRLLSYLSRTKTRITYHWSELWRTLLSFLRFLTQYESDIKSNYKSNKMIDVLVKVLAFALASGENFLPDPAAYDDLFYKLVETGEILTKFRDTFGLGNSGAMQILVNVSSHYHSLLADGRKGKHFSPEEVSVVIKQGYETLSIDSSEGLDAWDKYREADFKPLLKKIARAAVDDAKVILGPGIHYQHRIPIDKMGDLSEQDIELKPLAAIDNNENVQTLLSPDTTPTFTTPATEPKKKTSILNIFSRQKKDEVNKGKGAAAPEPAGESSETVEAPAKIDKGKGRATELRDDIPPLELEGDAPLQNASLSSVDLENFDLGFAGPSSAAPQRRDAPPQSVSQPSPVVFRGFAFAGPSSAGPSSAAPPPSDGLSLDGDPHSELPTIMIIPPSPKARSYLEGALPYVEGDVNQNLLATPRFHKDMQEAEDRRDESSRAAGSKPKDPGFRHHPLKVNTSRCVAPVIDCKLTVMEVPEEPGDYPRITEPRKLKHFGDLRHRTRGISIPLATHWIDLRPCAKYAGEPLFKLSNACPYILVPRILAARLQLIVETPLILPDEVKELVAERGLDVATLETYDIALLHILGALWDD</sequence>
<feature type="region of interest" description="Disordered" evidence="5">
    <location>
        <begin position="862"/>
        <end position="889"/>
    </location>
</feature>
<feature type="compositionally biased region" description="Basic and acidic residues" evidence="5">
    <location>
        <begin position="862"/>
        <end position="885"/>
    </location>
</feature>
<feature type="compositionally biased region" description="Basic and acidic residues" evidence="5">
    <location>
        <begin position="717"/>
        <end position="727"/>
    </location>
</feature>
<name>A0A9W8Z952_9PLEO</name>
<dbReference type="Proteomes" id="UP001140510">
    <property type="component" value="Unassembled WGS sequence"/>
</dbReference>
<feature type="compositionally biased region" description="Low complexity" evidence="5">
    <location>
        <begin position="697"/>
        <end position="710"/>
    </location>
</feature>